<gene>
    <name evidence="2" type="ORF">LCGC14_2670160</name>
</gene>
<reference evidence="2" key="1">
    <citation type="journal article" date="2015" name="Nature">
        <title>Complex archaea that bridge the gap between prokaryotes and eukaryotes.</title>
        <authorList>
            <person name="Spang A."/>
            <person name="Saw J.H."/>
            <person name="Jorgensen S.L."/>
            <person name="Zaremba-Niedzwiedzka K."/>
            <person name="Martijn J."/>
            <person name="Lind A.E."/>
            <person name="van Eijk R."/>
            <person name="Schleper C."/>
            <person name="Guy L."/>
            <person name="Ettema T.J."/>
        </authorList>
    </citation>
    <scope>NUCLEOTIDE SEQUENCE</scope>
</reference>
<dbReference type="EMBL" id="LAZR01046796">
    <property type="protein sequence ID" value="KKK95700.1"/>
    <property type="molecule type" value="Genomic_DNA"/>
</dbReference>
<sequence>MNRKNDTKVILDAAFVQHKQIAASYESALRNKSLDLRVPVKNVMENLRSALDYMAHDIYEVCCQPKRAANGLPDPKNIYFPYGRTEDDFKSRAGSSLPGIDTASPPVYKLLVSIQPFTCGDDWLYQMCSILNEKKHDRLTEQVRTETQTHTIQGRQGSVTIPVKNPNAKV</sequence>
<name>A0A0F9ABR6_9ZZZZ</name>
<proteinExistence type="predicted"/>
<evidence type="ECO:0000256" key="1">
    <source>
        <dbReference type="SAM" id="MobiDB-lite"/>
    </source>
</evidence>
<comment type="caution">
    <text evidence="2">The sequence shown here is derived from an EMBL/GenBank/DDBJ whole genome shotgun (WGS) entry which is preliminary data.</text>
</comment>
<feature type="compositionally biased region" description="Polar residues" evidence="1">
    <location>
        <begin position="146"/>
        <end position="159"/>
    </location>
</feature>
<organism evidence="2">
    <name type="scientific">marine sediment metagenome</name>
    <dbReference type="NCBI Taxonomy" id="412755"/>
    <lineage>
        <taxon>unclassified sequences</taxon>
        <taxon>metagenomes</taxon>
        <taxon>ecological metagenomes</taxon>
    </lineage>
</organism>
<feature type="non-terminal residue" evidence="2">
    <location>
        <position position="170"/>
    </location>
</feature>
<protein>
    <submittedName>
        <fullName evidence="2">Uncharacterized protein</fullName>
    </submittedName>
</protein>
<dbReference type="AlphaFoldDB" id="A0A0F9ABR6"/>
<accession>A0A0F9ABR6</accession>
<evidence type="ECO:0000313" key="2">
    <source>
        <dbReference type="EMBL" id="KKK95700.1"/>
    </source>
</evidence>
<feature type="region of interest" description="Disordered" evidence="1">
    <location>
        <begin position="146"/>
        <end position="170"/>
    </location>
</feature>